<protein>
    <submittedName>
        <fullName evidence="3">Uncharacterized protein</fullName>
    </submittedName>
</protein>
<evidence type="ECO:0000313" key="3">
    <source>
        <dbReference type="EMBL" id="GFO52387.1"/>
    </source>
</evidence>
<name>A0A6L2ZXZ9_9LACT</name>
<feature type="transmembrane region" description="Helical" evidence="2">
    <location>
        <begin position="6"/>
        <end position="27"/>
    </location>
</feature>
<keyword evidence="2" id="KW-0472">Membrane</keyword>
<dbReference type="Proteomes" id="UP000504756">
    <property type="component" value="Unassembled WGS sequence"/>
</dbReference>
<evidence type="ECO:0000256" key="2">
    <source>
        <dbReference type="SAM" id="Phobius"/>
    </source>
</evidence>
<keyword evidence="2" id="KW-1133">Transmembrane helix</keyword>
<organism evidence="3 4">
    <name type="scientific">Lactococcus garvieae</name>
    <dbReference type="NCBI Taxonomy" id="1363"/>
    <lineage>
        <taxon>Bacteria</taxon>
        <taxon>Bacillati</taxon>
        <taxon>Bacillota</taxon>
        <taxon>Bacilli</taxon>
        <taxon>Lactobacillales</taxon>
        <taxon>Streptococcaceae</taxon>
        <taxon>Lactococcus</taxon>
    </lineage>
</organism>
<reference evidence="3 4" key="1">
    <citation type="submission" date="2020-06" db="EMBL/GenBank/DDBJ databases">
        <title>Draft genome sequence of Lactic acid bacteria from Okinawan-style tofu.</title>
        <authorList>
            <person name="Takara I."/>
            <person name="Ikematsu S."/>
        </authorList>
    </citation>
    <scope>NUCLEOTIDE SEQUENCE [LARGE SCALE GENOMIC DNA]</scope>
    <source>
        <strain evidence="4">lg38</strain>
    </source>
</reference>
<dbReference type="AlphaFoldDB" id="A0A6L2ZXZ9"/>
<evidence type="ECO:0000313" key="4">
    <source>
        <dbReference type="Proteomes" id="UP000504756"/>
    </source>
</evidence>
<accession>A0A6L2ZXZ9</accession>
<dbReference type="EMBL" id="BLXU01000010">
    <property type="protein sequence ID" value="GFO52387.1"/>
    <property type="molecule type" value="Genomic_DNA"/>
</dbReference>
<dbReference type="RefSeq" id="WP_017371059.1">
    <property type="nucleotide sequence ID" value="NZ_BLXU01000010.1"/>
</dbReference>
<proteinExistence type="predicted"/>
<feature type="compositionally biased region" description="Polar residues" evidence="1">
    <location>
        <begin position="35"/>
        <end position="44"/>
    </location>
</feature>
<comment type="caution">
    <text evidence="3">The sequence shown here is derived from an EMBL/GenBank/DDBJ whole genome shotgun (WGS) entry which is preliminary data.</text>
</comment>
<feature type="compositionally biased region" description="Polar residues" evidence="1">
    <location>
        <begin position="57"/>
        <end position="72"/>
    </location>
</feature>
<feature type="compositionally biased region" description="Low complexity" evidence="1">
    <location>
        <begin position="45"/>
        <end position="56"/>
    </location>
</feature>
<keyword evidence="2" id="KW-0812">Transmembrane</keyword>
<feature type="region of interest" description="Disordered" evidence="1">
    <location>
        <begin position="35"/>
        <end position="72"/>
    </location>
</feature>
<sequence length="204" mass="22539">MPKINLKIAIPLVLITGTVIGGAFYFTQDKSNNASPKTYITKPQTSSTSSLITSDSQVEQSSQTEETKTAQPQNEALVESFVQTYFTQELTEEAIQGRLNKLKAITTDDFQNEMNIESSSKVALAMLKSYKETNVSPSGTANVNTQEIVKSQIFKSEQSDQEYFIQVEYTVTPLGSEDKSIIKNQVTVDLEDGKISSMSILNNQ</sequence>
<gene>
    <name evidence="3" type="ORF">ikelab_16620</name>
</gene>
<evidence type="ECO:0000256" key="1">
    <source>
        <dbReference type="SAM" id="MobiDB-lite"/>
    </source>
</evidence>